<dbReference type="HOGENOM" id="CLU_859160_0_0_1"/>
<dbReference type="RefSeq" id="XP_001015274.1">
    <property type="nucleotide sequence ID" value="XM_001015274.1"/>
</dbReference>
<dbReference type="eggNOG" id="ENOG502STPF">
    <property type="taxonomic scope" value="Eukaryota"/>
</dbReference>
<dbReference type="InParanoid" id="I7M7P3"/>
<dbReference type="EMBL" id="GG662708">
    <property type="protein sequence ID" value="EAR95029.1"/>
    <property type="molecule type" value="Genomic_DNA"/>
</dbReference>
<accession>I7M7P3</accession>
<protein>
    <submittedName>
        <fullName evidence="1">Transmembrane protein, putative</fullName>
    </submittedName>
</protein>
<dbReference type="GO" id="GO:0050482">
    <property type="term" value="P:arachidonate secretion"/>
    <property type="evidence" value="ECO:0007669"/>
    <property type="project" value="InterPro"/>
</dbReference>
<dbReference type="Gene3D" id="1.20.90.10">
    <property type="entry name" value="Phospholipase A2 domain"/>
    <property type="match status" value="1"/>
</dbReference>
<proteinExistence type="predicted"/>
<dbReference type="InterPro" id="IPR036444">
    <property type="entry name" value="PLipase_A2_dom_sf"/>
</dbReference>
<keyword evidence="1" id="KW-0812">Transmembrane</keyword>
<evidence type="ECO:0000313" key="1">
    <source>
        <dbReference type="EMBL" id="EAR95029.1"/>
    </source>
</evidence>
<dbReference type="OrthoDB" id="288051at2759"/>
<organism evidence="1 2">
    <name type="scientific">Tetrahymena thermophila (strain SB210)</name>
    <dbReference type="NCBI Taxonomy" id="312017"/>
    <lineage>
        <taxon>Eukaryota</taxon>
        <taxon>Sar</taxon>
        <taxon>Alveolata</taxon>
        <taxon>Ciliophora</taxon>
        <taxon>Intramacronucleata</taxon>
        <taxon>Oligohymenophorea</taxon>
        <taxon>Hymenostomatida</taxon>
        <taxon>Tetrahymenina</taxon>
        <taxon>Tetrahymenidae</taxon>
        <taxon>Tetrahymena</taxon>
    </lineage>
</organism>
<dbReference type="GeneID" id="7826972"/>
<evidence type="ECO:0000313" key="2">
    <source>
        <dbReference type="Proteomes" id="UP000009168"/>
    </source>
</evidence>
<keyword evidence="2" id="KW-1185">Reference proteome</keyword>
<dbReference type="GO" id="GO:0004623">
    <property type="term" value="F:phospholipase A2 activity"/>
    <property type="evidence" value="ECO:0007669"/>
    <property type="project" value="InterPro"/>
</dbReference>
<gene>
    <name evidence="1" type="ORF">TTHERM_00518610</name>
</gene>
<dbReference type="AlphaFoldDB" id="I7M7P3"/>
<dbReference type="Proteomes" id="UP000009168">
    <property type="component" value="Unassembled WGS sequence"/>
</dbReference>
<name>I7M7P3_TETTS</name>
<keyword evidence="1" id="KW-0472">Membrane</keyword>
<reference evidence="2" key="1">
    <citation type="journal article" date="2006" name="PLoS Biol.">
        <title>Macronuclear genome sequence of the ciliate Tetrahymena thermophila, a model eukaryote.</title>
        <authorList>
            <person name="Eisen J.A."/>
            <person name="Coyne R.S."/>
            <person name="Wu M."/>
            <person name="Wu D."/>
            <person name="Thiagarajan M."/>
            <person name="Wortman J.R."/>
            <person name="Badger J.H."/>
            <person name="Ren Q."/>
            <person name="Amedeo P."/>
            <person name="Jones K.M."/>
            <person name="Tallon L.J."/>
            <person name="Delcher A.L."/>
            <person name="Salzberg S.L."/>
            <person name="Silva J.C."/>
            <person name="Haas B.J."/>
            <person name="Majoros W.H."/>
            <person name="Farzad M."/>
            <person name="Carlton J.M."/>
            <person name="Smith R.K. Jr."/>
            <person name="Garg J."/>
            <person name="Pearlman R.E."/>
            <person name="Karrer K.M."/>
            <person name="Sun L."/>
            <person name="Manning G."/>
            <person name="Elde N.C."/>
            <person name="Turkewitz A.P."/>
            <person name="Asai D.J."/>
            <person name="Wilkes D.E."/>
            <person name="Wang Y."/>
            <person name="Cai H."/>
            <person name="Collins K."/>
            <person name="Stewart B.A."/>
            <person name="Lee S.R."/>
            <person name="Wilamowska K."/>
            <person name="Weinberg Z."/>
            <person name="Ruzzo W.L."/>
            <person name="Wloga D."/>
            <person name="Gaertig J."/>
            <person name="Frankel J."/>
            <person name="Tsao C.-C."/>
            <person name="Gorovsky M.A."/>
            <person name="Keeling P.J."/>
            <person name="Waller R.F."/>
            <person name="Patron N.J."/>
            <person name="Cherry J.M."/>
            <person name="Stover N.A."/>
            <person name="Krieger C.J."/>
            <person name="del Toro C."/>
            <person name="Ryder H.F."/>
            <person name="Williamson S.C."/>
            <person name="Barbeau R.A."/>
            <person name="Hamilton E.P."/>
            <person name="Orias E."/>
        </authorList>
    </citation>
    <scope>NUCLEOTIDE SEQUENCE [LARGE SCALE GENOMIC DNA]</scope>
    <source>
        <strain evidence="2">SB210</strain>
    </source>
</reference>
<dbReference type="GO" id="GO:0006644">
    <property type="term" value="P:phospholipid metabolic process"/>
    <property type="evidence" value="ECO:0007669"/>
    <property type="project" value="InterPro"/>
</dbReference>
<sequence>MNMLMKLSKKQQILLFILLLTTLAIISICYQQNFDSNDLFFFRLNKLQLSSISNQKNKQSSSLSQKQTQLDKILINYVKASIGNQSNNNTQIQNANTSPLESGLIVYEEGDSNYFYFEDSKILEELSKSSKFEIREDTIRKNPKDVQKLILKSQNNIQLKEFQYGNWCGPDYGGFESKCKDVCQKNEDEPSDKCIDCRPFIDYVDRVCMDHDFCQQKYQNKVNKENTGFICAYRALNVGQYFQTRCECTYLIIESLRKENLVKNCDSLKCLAYGYAAEKAFNNVLFDCGCYYIEYHRDVYTGKMYPLETQKCVSPSECKSFRGK</sequence>
<dbReference type="KEGG" id="tet:TTHERM_00518610"/>